<dbReference type="Pfam" id="PF00027">
    <property type="entry name" value="cNMP_binding"/>
    <property type="match status" value="1"/>
</dbReference>
<evidence type="ECO:0000256" key="3">
    <source>
        <dbReference type="ARBA" id="ARBA00023163"/>
    </source>
</evidence>
<dbReference type="Proteomes" id="UP000482209">
    <property type="component" value="Unassembled WGS sequence"/>
</dbReference>
<dbReference type="CDD" id="cd00038">
    <property type="entry name" value="CAP_ED"/>
    <property type="match status" value="1"/>
</dbReference>
<dbReference type="PANTHER" id="PTHR24567">
    <property type="entry name" value="CRP FAMILY TRANSCRIPTIONAL REGULATORY PROTEIN"/>
    <property type="match status" value="1"/>
</dbReference>
<protein>
    <submittedName>
        <fullName evidence="6">Crp/Fnr family transcriptional regulator</fullName>
    </submittedName>
</protein>
<name>A0A6L5XWI0_9FIRM</name>
<dbReference type="InterPro" id="IPR018490">
    <property type="entry name" value="cNMP-bd_dom_sf"/>
</dbReference>
<gene>
    <name evidence="6" type="ORF">FYJ58_02675</name>
</gene>
<keyword evidence="3" id="KW-0804">Transcription</keyword>
<dbReference type="RefSeq" id="WP_154516850.1">
    <property type="nucleotide sequence ID" value="NZ_VUMT01000003.1"/>
</dbReference>
<evidence type="ECO:0000313" key="7">
    <source>
        <dbReference type="Proteomes" id="UP000482209"/>
    </source>
</evidence>
<evidence type="ECO:0000256" key="2">
    <source>
        <dbReference type="ARBA" id="ARBA00023125"/>
    </source>
</evidence>
<dbReference type="GO" id="GO:0003677">
    <property type="term" value="F:DNA binding"/>
    <property type="evidence" value="ECO:0007669"/>
    <property type="project" value="UniProtKB-KW"/>
</dbReference>
<dbReference type="EMBL" id="VUMT01000003">
    <property type="protein sequence ID" value="MSS62781.1"/>
    <property type="molecule type" value="Genomic_DNA"/>
</dbReference>
<dbReference type="Pfam" id="PF13545">
    <property type="entry name" value="HTH_Crp_2"/>
    <property type="match status" value="1"/>
</dbReference>
<feature type="domain" description="Cyclic nucleotide-binding" evidence="4">
    <location>
        <begin position="23"/>
        <end position="109"/>
    </location>
</feature>
<dbReference type="InterPro" id="IPR014710">
    <property type="entry name" value="RmlC-like_jellyroll"/>
</dbReference>
<keyword evidence="7" id="KW-1185">Reference proteome</keyword>
<organism evidence="6 7">
    <name type="scientific">Velocimicrobium porci</name>
    <dbReference type="NCBI Taxonomy" id="2606634"/>
    <lineage>
        <taxon>Bacteria</taxon>
        <taxon>Bacillati</taxon>
        <taxon>Bacillota</taxon>
        <taxon>Clostridia</taxon>
        <taxon>Lachnospirales</taxon>
        <taxon>Lachnospiraceae</taxon>
        <taxon>Velocimicrobium</taxon>
    </lineage>
</organism>
<dbReference type="GO" id="GO:0005829">
    <property type="term" value="C:cytosol"/>
    <property type="evidence" value="ECO:0007669"/>
    <property type="project" value="TreeGrafter"/>
</dbReference>
<proteinExistence type="predicted"/>
<dbReference type="InterPro" id="IPR000595">
    <property type="entry name" value="cNMP-bd_dom"/>
</dbReference>
<comment type="caution">
    <text evidence="6">The sequence shown here is derived from an EMBL/GenBank/DDBJ whole genome shotgun (WGS) entry which is preliminary data.</text>
</comment>
<dbReference type="InterPro" id="IPR036390">
    <property type="entry name" value="WH_DNA-bd_sf"/>
</dbReference>
<dbReference type="InterPro" id="IPR050397">
    <property type="entry name" value="Env_Response_Regulators"/>
</dbReference>
<dbReference type="InterPro" id="IPR012318">
    <property type="entry name" value="HTH_CRP"/>
</dbReference>
<evidence type="ECO:0000259" key="4">
    <source>
        <dbReference type="PROSITE" id="PS50042"/>
    </source>
</evidence>
<dbReference type="GO" id="GO:0003700">
    <property type="term" value="F:DNA-binding transcription factor activity"/>
    <property type="evidence" value="ECO:0007669"/>
    <property type="project" value="TreeGrafter"/>
</dbReference>
<dbReference type="PROSITE" id="PS50042">
    <property type="entry name" value="CNMP_BINDING_3"/>
    <property type="match status" value="1"/>
</dbReference>
<evidence type="ECO:0000259" key="5">
    <source>
        <dbReference type="PROSITE" id="PS51063"/>
    </source>
</evidence>
<dbReference type="PROSITE" id="PS51063">
    <property type="entry name" value="HTH_CRP_2"/>
    <property type="match status" value="1"/>
</dbReference>
<dbReference type="PANTHER" id="PTHR24567:SF26">
    <property type="entry name" value="REGULATORY PROTEIN YEIL"/>
    <property type="match status" value="1"/>
</dbReference>
<keyword evidence="2" id="KW-0238">DNA-binding</keyword>
<evidence type="ECO:0000313" key="6">
    <source>
        <dbReference type="EMBL" id="MSS62781.1"/>
    </source>
</evidence>
<feature type="domain" description="HTH crp-type" evidence="5">
    <location>
        <begin position="144"/>
        <end position="210"/>
    </location>
</feature>
<dbReference type="Gene3D" id="2.60.120.10">
    <property type="entry name" value="Jelly Rolls"/>
    <property type="match status" value="1"/>
</dbReference>
<keyword evidence="1" id="KW-0805">Transcription regulation</keyword>
<sequence>MTEQEISSVFAKSTLFYDYPIDFNALSIKKFQPGQMIRDYEKGYASVGIIASGSIDVYSVTLDGREIKLNTLRTGECFGISNLLLPNELETVLCCRTAAKLIFISKNALIDTMKENLSFALRYATHCNQKIQFLIQRIELLTMQSCRGKLIEYLLTQKDENNIVMLDGTREDLARHLGISRATLFREFALLTHHGLLKQARNIITIPDTSKLENFLYQAI</sequence>
<reference evidence="6 7" key="1">
    <citation type="submission" date="2019-08" db="EMBL/GenBank/DDBJ databases">
        <title>In-depth cultivation of the pig gut microbiome towards novel bacterial diversity and tailored functional studies.</title>
        <authorList>
            <person name="Wylensek D."/>
            <person name="Hitch T.C.A."/>
            <person name="Clavel T."/>
        </authorList>
    </citation>
    <scope>NUCLEOTIDE SEQUENCE [LARGE SCALE GENOMIC DNA]</scope>
    <source>
        <strain evidence="6 7">WCA-693-APC-MOT-I</strain>
    </source>
</reference>
<dbReference type="SUPFAM" id="SSF46785">
    <property type="entry name" value="Winged helix' DNA-binding domain"/>
    <property type="match status" value="1"/>
</dbReference>
<accession>A0A6L5XWI0</accession>
<dbReference type="AlphaFoldDB" id="A0A6L5XWI0"/>
<dbReference type="SUPFAM" id="SSF51206">
    <property type="entry name" value="cAMP-binding domain-like"/>
    <property type="match status" value="1"/>
</dbReference>
<evidence type="ECO:0000256" key="1">
    <source>
        <dbReference type="ARBA" id="ARBA00023015"/>
    </source>
</evidence>